<feature type="chain" id="PRO_5038553559" evidence="1">
    <location>
        <begin position="22"/>
        <end position="413"/>
    </location>
</feature>
<dbReference type="AlphaFoldDB" id="A0A1H2LZV4"/>
<dbReference type="InterPro" id="IPR013693">
    <property type="entry name" value="SpoIID/LytB_N"/>
</dbReference>
<sequence length="413" mass="42946">MERLRLAQLIAVLVGALVPFAAAPASPVGVATEVVPLPPSGDVVIEGRGFGHGRGMSQWGAYGAAVSGLSYDRILAHYYRGTSLVERDDIQLKVRITAAGDDQTVVAPASGLTAAASGATLNLPSSIRGERVTAWRVVRNGGGLALQGRAGTWRDVAVGGLVVHAAPVRFTSPAGTVRLILGATYRDYRGAVEAVAAGSGAGTRVVASLESYLRSVVPAEMPASWPAAAVQAQAVAARSYARWQRTEEPGSWYDTCDSTRCQVFNGVADYTAAGELKRRYEHPASDAAVAATAGRLLIHDGVPAFTQFGSSNGGWTVRGSRSYLRAFEDPYDGVVSGSPHTWRSSLSAADVAAAYPAVGRVAALRVTARDGLGAWGGRITSVVVEGGSGSVELSGEAFRIALGLRSSWWRPAG</sequence>
<organism evidence="3 4">
    <name type="scientific">Jiangella alkaliphila</name>
    <dbReference type="NCBI Taxonomy" id="419479"/>
    <lineage>
        <taxon>Bacteria</taxon>
        <taxon>Bacillati</taxon>
        <taxon>Actinomycetota</taxon>
        <taxon>Actinomycetes</taxon>
        <taxon>Jiangellales</taxon>
        <taxon>Jiangellaceae</taxon>
        <taxon>Jiangella</taxon>
    </lineage>
</organism>
<evidence type="ECO:0000313" key="3">
    <source>
        <dbReference type="EMBL" id="SDU86533.1"/>
    </source>
</evidence>
<dbReference type="EMBL" id="LT629791">
    <property type="protein sequence ID" value="SDU86533.1"/>
    <property type="molecule type" value="Genomic_DNA"/>
</dbReference>
<evidence type="ECO:0000313" key="4">
    <source>
        <dbReference type="Proteomes" id="UP000182977"/>
    </source>
</evidence>
<evidence type="ECO:0000256" key="1">
    <source>
        <dbReference type="SAM" id="SignalP"/>
    </source>
</evidence>
<gene>
    <name evidence="3" type="ORF">SAMN04488563_6896</name>
</gene>
<dbReference type="Pfam" id="PF08486">
    <property type="entry name" value="SpoIID"/>
    <property type="match status" value="1"/>
</dbReference>
<reference evidence="4" key="1">
    <citation type="submission" date="2016-10" db="EMBL/GenBank/DDBJ databases">
        <authorList>
            <person name="Varghese N."/>
            <person name="Submissions S."/>
        </authorList>
    </citation>
    <scope>NUCLEOTIDE SEQUENCE [LARGE SCALE GENOMIC DNA]</scope>
    <source>
        <strain evidence="4">DSM 45079</strain>
    </source>
</reference>
<feature type="signal peptide" evidence="1">
    <location>
        <begin position="1"/>
        <end position="21"/>
    </location>
</feature>
<keyword evidence="1" id="KW-0732">Signal</keyword>
<keyword evidence="4" id="KW-1185">Reference proteome</keyword>
<dbReference type="GO" id="GO:0030288">
    <property type="term" value="C:outer membrane-bounded periplasmic space"/>
    <property type="evidence" value="ECO:0007669"/>
    <property type="project" value="TreeGrafter"/>
</dbReference>
<dbReference type="GO" id="GO:0030435">
    <property type="term" value="P:sporulation resulting in formation of a cellular spore"/>
    <property type="evidence" value="ECO:0007669"/>
    <property type="project" value="InterPro"/>
</dbReference>
<dbReference type="InterPro" id="IPR013486">
    <property type="entry name" value="SpoIID/LytB"/>
</dbReference>
<dbReference type="InterPro" id="IPR051922">
    <property type="entry name" value="Bact_Sporulation_Assoc"/>
</dbReference>
<evidence type="ECO:0000259" key="2">
    <source>
        <dbReference type="Pfam" id="PF08486"/>
    </source>
</evidence>
<dbReference type="STRING" id="419479.SAMN04488563_6896"/>
<dbReference type="PANTHER" id="PTHR30032:SF4">
    <property type="entry name" value="AMIDASE ENHANCER"/>
    <property type="match status" value="1"/>
</dbReference>
<name>A0A1H2LZV4_9ACTN</name>
<protein>
    <submittedName>
        <fullName evidence="3">SpoIID/LytB domain protein</fullName>
    </submittedName>
</protein>
<dbReference type="NCBIfam" id="TIGR02669">
    <property type="entry name" value="SpoIID_LytB"/>
    <property type="match status" value="1"/>
</dbReference>
<dbReference type="PANTHER" id="PTHR30032">
    <property type="entry name" value="N-ACETYLMURAMOYL-L-ALANINE AMIDASE-RELATED"/>
    <property type="match status" value="1"/>
</dbReference>
<accession>A0A1H2LZV4</accession>
<dbReference type="Proteomes" id="UP000182977">
    <property type="component" value="Chromosome I"/>
</dbReference>
<proteinExistence type="predicted"/>
<feature type="domain" description="Sporulation stage II protein D amidase enhancer LytB N-terminal" evidence="2">
    <location>
        <begin position="207"/>
        <end position="298"/>
    </location>
</feature>